<protein>
    <submittedName>
        <fullName evidence="2">Uncharacterized protein</fullName>
    </submittedName>
</protein>
<feature type="signal peptide" evidence="1">
    <location>
        <begin position="1"/>
        <end position="18"/>
    </location>
</feature>
<dbReference type="EMBL" id="JANBUM010000328">
    <property type="protein sequence ID" value="KAJ2778850.1"/>
    <property type="molecule type" value="Genomic_DNA"/>
</dbReference>
<proteinExistence type="predicted"/>
<organism evidence="2 3">
    <name type="scientific">Coemansia interrupta</name>
    <dbReference type="NCBI Taxonomy" id="1126814"/>
    <lineage>
        <taxon>Eukaryota</taxon>
        <taxon>Fungi</taxon>
        <taxon>Fungi incertae sedis</taxon>
        <taxon>Zoopagomycota</taxon>
        <taxon>Kickxellomycotina</taxon>
        <taxon>Kickxellomycetes</taxon>
        <taxon>Kickxellales</taxon>
        <taxon>Kickxellaceae</taxon>
        <taxon>Coemansia</taxon>
    </lineage>
</organism>
<evidence type="ECO:0000256" key="1">
    <source>
        <dbReference type="SAM" id="SignalP"/>
    </source>
</evidence>
<dbReference type="AlphaFoldDB" id="A0A9W8H994"/>
<dbReference type="Proteomes" id="UP001140172">
    <property type="component" value="Unassembled WGS sequence"/>
</dbReference>
<sequence>MNLRLYTIILLAQQLVNAQFEFNPGTYGSSELYVLISGYYNSYASIWEGQLTSAKASLPGAYMQLTSIFNTDSIPATFDPAFVSQLAKEMVEIGHTTVVDPNVNPSTLQFSPTTAVETVGTLT</sequence>
<keyword evidence="1" id="KW-0732">Signal</keyword>
<evidence type="ECO:0000313" key="2">
    <source>
        <dbReference type="EMBL" id="KAJ2778850.1"/>
    </source>
</evidence>
<feature type="non-terminal residue" evidence="2">
    <location>
        <position position="123"/>
    </location>
</feature>
<feature type="chain" id="PRO_5040899960" evidence="1">
    <location>
        <begin position="19"/>
        <end position="123"/>
    </location>
</feature>
<reference evidence="2" key="1">
    <citation type="submission" date="2022-07" db="EMBL/GenBank/DDBJ databases">
        <title>Phylogenomic reconstructions and comparative analyses of Kickxellomycotina fungi.</title>
        <authorList>
            <person name="Reynolds N.K."/>
            <person name="Stajich J.E."/>
            <person name="Barry K."/>
            <person name="Grigoriev I.V."/>
            <person name="Crous P."/>
            <person name="Smith M.E."/>
        </authorList>
    </citation>
    <scope>NUCLEOTIDE SEQUENCE</scope>
    <source>
        <strain evidence="2">BCRC 34489</strain>
    </source>
</reference>
<evidence type="ECO:0000313" key="3">
    <source>
        <dbReference type="Proteomes" id="UP001140172"/>
    </source>
</evidence>
<keyword evidence="3" id="KW-1185">Reference proteome</keyword>
<comment type="caution">
    <text evidence="2">The sequence shown here is derived from an EMBL/GenBank/DDBJ whole genome shotgun (WGS) entry which is preliminary data.</text>
</comment>
<accession>A0A9W8H994</accession>
<name>A0A9W8H994_9FUNG</name>
<gene>
    <name evidence="2" type="ORF">GGI15_004049</name>
</gene>
<dbReference type="OrthoDB" id="5585459at2759"/>